<feature type="domain" description="Aminopeptidase N-like N-terminal" evidence="13">
    <location>
        <begin position="134"/>
        <end position="205"/>
    </location>
</feature>
<comment type="catalytic activity">
    <reaction evidence="1">
        <text>Release of an N-terminal amino acid, Xaa-|-Yaa- from a peptide, amide or arylamide. Xaa is preferably Ala, but may be most amino acids including Pro (slow action). When a terminal hydrophobic residue is followed by a prolyl residue, the two may be released as an intact Xaa-Pro dipeptide.</text>
        <dbReference type="EC" id="3.4.11.2"/>
    </reaction>
</comment>
<dbReference type="GO" id="GO:0042277">
    <property type="term" value="F:peptide binding"/>
    <property type="evidence" value="ECO:0007669"/>
    <property type="project" value="TreeGrafter"/>
</dbReference>
<keyword evidence="9" id="KW-0378">Hydrolase</keyword>
<dbReference type="Pfam" id="PF17900">
    <property type="entry name" value="Peptidase_M1_N"/>
    <property type="match status" value="1"/>
</dbReference>
<dbReference type="InterPro" id="IPR001930">
    <property type="entry name" value="Peptidase_M1"/>
</dbReference>
<dbReference type="InterPro" id="IPR045357">
    <property type="entry name" value="Aminopeptidase_N-like_N"/>
</dbReference>
<dbReference type="PANTHER" id="PTHR11533:SF174">
    <property type="entry name" value="PUROMYCIN-SENSITIVE AMINOPEPTIDASE-RELATED"/>
    <property type="match status" value="1"/>
</dbReference>
<organism evidence="14 15">
    <name type="scientific">Plebeiibacterium marinum</name>
    <dbReference type="NCBI Taxonomy" id="2992111"/>
    <lineage>
        <taxon>Bacteria</taxon>
        <taxon>Pseudomonadati</taxon>
        <taxon>Bacteroidota</taxon>
        <taxon>Bacteroidia</taxon>
        <taxon>Marinilabiliales</taxon>
        <taxon>Marinilabiliaceae</taxon>
        <taxon>Plebeiibacterium</taxon>
    </lineage>
</organism>
<keyword evidence="8" id="KW-0479">Metal-binding</keyword>
<sequence>MKTLLSFFVLVLLVLSCQNKKKDSYQTGVSIELAQQRSADISDLKYHLEMEIPDSLNQAVKSKAILQFIKKDAKSPLVLDFTSDNVERVLVNGQKVFFALENEHIIIPSKYIIAGENKVEINFEMGEGALNRNEKYLYSLFVPDRARTAIPCFDQPDIKGMVSYSITMPQSWSAITNGVADFLEEVAGGLKHVTFTRSKPISTYLWAFAAGEFSKTTREKGGRPVSIYHMEKDSAKVERCKESIFSQVFHSIKWLEDYTNVAYPFKKYDLVCIPSFQFGGMEHPGAVYYRQELLFLDENPTQDDLLSRAQLIAHETAHMWFGDLVTMKWFSGVWQKEVFANFIADKIVKEQFPEVNHGLTFMINHFPTSFSVDRTAAANPIQQQLNNLKDAGSMYGTIIYHKAPIVMNQLEKLVGEEALQQGLGMYLKQYGYGNSSWADLMKVLNDVSEYDLELWSQVWVNEPNRPVMEFTEEQGRFFIQQSSEYGDTAKVWAQRFNYIGINKNEMLLYPVEVLSSKTMLDENKPEFVLPSADASGYGLFLFDPASLVYAMNNIFLWDDELLKGSTLIHLYENLLVGKVDSKKYFKMLLRFIKEEENEQLLSLACGQLQTLYWRFVDAGFRNDIAEDLEEVYIEKMDDDLSLSINKMMVQEWSSKVSTSKGLKKLKQVVVRKKKMAGVALSDRDLSYMVFSLAMKDQELDDAFVLDVAKGIEDDDVRGMMEYVSPIFSKDPSRVDAFVDGLAMLENRKKENWVLTAIGYIHHPYHQEHNMKYLKETLDLTEEIKETGSLFFPMFWVQEALSGYSSVEALKVVDYFFKDNPMYPEDLKMKILQAVDMVDRSSKLKKQEVVINDQ</sequence>
<comment type="similarity">
    <text evidence="3">Belongs to the peptidase M1 family.</text>
</comment>
<dbReference type="InterPro" id="IPR014782">
    <property type="entry name" value="Peptidase_M1_dom"/>
</dbReference>
<keyword evidence="7" id="KW-0645">Protease</keyword>
<keyword evidence="10" id="KW-0862">Zinc</keyword>
<evidence type="ECO:0000259" key="13">
    <source>
        <dbReference type="Pfam" id="PF17900"/>
    </source>
</evidence>
<gene>
    <name evidence="14" type="ORF">OM074_18695</name>
</gene>
<dbReference type="GO" id="GO:0008270">
    <property type="term" value="F:zinc ion binding"/>
    <property type="evidence" value="ECO:0007669"/>
    <property type="project" value="InterPro"/>
</dbReference>
<evidence type="ECO:0000256" key="7">
    <source>
        <dbReference type="ARBA" id="ARBA00022670"/>
    </source>
</evidence>
<accession>A0AAE3MGP5</accession>
<evidence type="ECO:0000256" key="8">
    <source>
        <dbReference type="ARBA" id="ARBA00022723"/>
    </source>
</evidence>
<dbReference type="InterPro" id="IPR050344">
    <property type="entry name" value="Peptidase_M1_aminopeptidases"/>
</dbReference>
<dbReference type="GO" id="GO:0005615">
    <property type="term" value="C:extracellular space"/>
    <property type="evidence" value="ECO:0007669"/>
    <property type="project" value="TreeGrafter"/>
</dbReference>
<dbReference type="GO" id="GO:0043171">
    <property type="term" value="P:peptide catabolic process"/>
    <property type="evidence" value="ECO:0007669"/>
    <property type="project" value="TreeGrafter"/>
</dbReference>
<feature type="domain" description="Peptidase M1 membrane alanine aminopeptidase" evidence="12">
    <location>
        <begin position="250"/>
        <end position="453"/>
    </location>
</feature>
<dbReference type="PROSITE" id="PS51257">
    <property type="entry name" value="PROKAR_LIPOPROTEIN"/>
    <property type="match status" value="1"/>
</dbReference>
<dbReference type="Gene3D" id="2.60.40.1730">
    <property type="entry name" value="tricorn interacting facor f3 domain"/>
    <property type="match status" value="1"/>
</dbReference>
<dbReference type="EMBL" id="JAPDPI010000054">
    <property type="protein sequence ID" value="MCW3807663.1"/>
    <property type="molecule type" value="Genomic_DNA"/>
</dbReference>
<dbReference type="GO" id="GO:0006508">
    <property type="term" value="P:proteolysis"/>
    <property type="evidence" value="ECO:0007669"/>
    <property type="project" value="UniProtKB-KW"/>
</dbReference>
<protein>
    <recommendedName>
        <fullName evidence="5">Aminopeptidase N</fullName>
        <ecNumber evidence="4">3.4.11.2</ecNumber>
    </recommendedName>
</protein>
<dbReference type="PANTHER" id="PTHR11533">
    <property type="entry name" value="PROTEASE M1 ZINC METALLOPROTEASE"/>
    <property type="match status" value="1"/>
</dbReference>
<evidence type="ECO:0000256" key="1">
    <source>
        <dbReference type="ARBA" id="ARBA00000098"/>
    </source>
</evidence>
<dbReference type="Proteomes" id="UP001207408">
    <property type="component" value="Unassembled WGS sequence"/>
</dbReference>
<dbReference type="SUPFAM" id="SSF63737">
    <property type="entry name" value="Leukotriene A4 hydrolase N-terminal domain"/>
    <property type="match status" value="1"/>
</dbReference>
<comment type="cofactor">
    <cofactor evidence="2">
        <name>Zn(2+)</name>
        <dbReference type="ChEBI" id="CHEBI:29105"/>
    </cofactor>
</comment>
<evidence type="ECO:0000256" key="4">
    <source>
        <dbReference type="ARBA" id="ARBA00012564"/>
    </source>
</evidence>
<evidence type="ECO:0000256" key="11">
    <source>
        <dbReference type="ARBA" id="ARBA00023049"/>
    </source>
</evidence>
<dbReference type="CDD" id="cd09602">
    <property type="entry name" value="M1_APN"/>
    <property type="match status" value="1"/>
</dbReference>
<dbReference type="AlphaFoldDB" id="A0AAE3MGP5"/>
<dbReference type="Pfam" id="PF01433">
    <property type="entry name" value="Peptidase_M1"/>
    <property type="match status" value="1"/>
</dbReference>
<dbReference type="InterPro" id="IPR027268">
    <property type="entry name" value="Peptidase_M4/M1_CTD_sf"/>
</dbReference>
<evidence type="ECO:0000256" key="3">
    <source>
        <dbReference type="ARBA" id="ARBA00010136"/>
    </source>
</evidence>
<dbReference type="GO" id="GO:0070006">
    <property type="term" value="F:metalloaminopeptidase activity"/>
    <property type="evidence" value="ECO:0007669"/>
    <property type="project" value="TreeGrafter"/>
</dbReference>
<reference evidence="14" key="1">
    <citation type="submission" date="2022-10" db="EMBL/GenBank/DDBJ databases">
        <authorList>
            <person name="Yu W.X."/>
        </authorList>
    </citation>
    <scope>NUCLEOTIDE SEQUENCE</scope>
    <source>
        <strain evidence="14">D04</strain>
    </source>
</reference>
<dbReference type="SUPFAM" id="SSF55486">
    <property type="entry name" value="Metalloproteases ('zincins'), catalytic domain"/>
    <property type="match status" value="1"/>
</dbReference>
<dbReference type="RefSeq" id="WP_301202108.1">
    <property type="nucleotide sequence ID" value="NZ_JAPDPI010000054.1"/>
</dbReference>
<evidence type="ECO:0000259" key="12">
    <source>
        <dbReference type="Pfam" id="PF01433"/>
    </source>
</evidence>
<keyword evidence="15" id="KW-1185">Reference proteome</keyword>
<dbReference type="PRINTS" id="PR00756">
    <property type="entry name" value="ALADIPTASE"/>
</dbReference>
<comment type="caution">
    <text evidence="14">The sequence shown here is derived from an EMBL/GenBank/DDBJ whole genome shotgun (WGS) entry which is preliminary data.</text>
</comment>
<name>A0AAE3MGP5_9BACT</name>
<keyword evidence="11" id="KW-0482">Metalloprotease</keyword>
<evidence type="ECO:0000313" key="15">
    <source>
        <dbReference type="Proteomes" id="UP001207408"/>
    </source>
</evidence>
<dbReference type="Gene3D" id="1.10.390.10">
    <property type="entry name" value="Neutral Protease Domain 2"/>
    <property type="match status" value="1"/>
</dbReference>
<dbReference type="InterPro" id="IPR042097">
    <property type="entry name" value="Aminopeptidase_N-like_N_sf"/>
</dbReference>
<dbReference type="GO" id="GO:0016285">
    <property type="term" value="F:alanyl aminopeptidase activity"/>
    <property type="evidence" value="ECO:0007669"/>
    <property type="project" value="UniProtKB-EC"/>
</dbReference>
<dbReference type="EC" id="3.4.11.2" evidence="4"/>
<evidence type="ECO:0000256" key="10">
    <source>
        <dbReference type="ARBA" id="ARBA00022833"/>
    </source>
</evidence>
<dbReference type="GO" id="GO:0016020">
    <property type="term" value="C:membrane"/>
    <property type="evidence" value="ECO:0007669"/>
    <property type="project" value="TreeGrafter"/>
</dbReference>
<evidence type="ECO:0000256" key="6">
    <source>
        <dbReference type="ARBA" id="ARBA00022438"/>
    </source>
</evidence>
<proteinExistence type="inferred from homology"/>
<evidence type="ECO:0000256" key="2">
    <source>
        <dbReference type="ARBA" id="ARBA00001947"/>
    </source>
</evidence>
<evidence type="ECO:0000256" key="5">
    <source>
        <dbReference type="ARBA" id="ARBA00015611"/>
    </source>
</evidence>
<keyword evidence="6 14" id="KW-0031">Aminopeptidase</keyword>
<dbReference type="GO" id="GO:0005737">
    <property type="term" value="C:cytoplasm"/>
    <property type="evidence" value="ECO:0007669"/>
    <property type="project" value="TreeGrafter"/>
</dbReference>
<evidence type="ECO:0000256" key="9">
    <source>
        <dbReference type="ARBA" id="ARBA00022801"/>
    </source>
</evidence>
<evidence type="ECO:0000313" key="14">
    <source>
        <dbReference type="EMBL" id="MCW3807663.1"/>
    </source>
</evidence>